<evidence type="ECO:0000256" key="4">
    <source>
        <dbReference type="ARBA" id="ARBA00022723"/>
    </source>
</evidence>
<dbReference type="FunFam" id="3.30.2170.10:FF:000001">
    <property type="entry name" value="Endonuclease V"/>
    <property type="match status" value="1"/>
</dbReference>
<dbReference type="GO" id="GO:0000287">
    <property type="term" value="F:magnesium ion binding"/>
    <property type="evidence" value="ECO:0007669"/>
    <property type="project" value="UniProtKB-UniRule"/>
</dbReference>
<dbReference type="RefSeq" id="WP_076944247.1">
    <property type="nucleotide sequence ID" value="NZ_MOXD01000019.1"/>
</dbReference>
<dbReference type="Proteomes" id="UP000216021">
    <property type="component" value="Unassembled WGS sequence"/>
</dbReference>
<dbReference type="CDD" id="cd06559">
    <property type="entry name" value="Endonuclease_V"/>
    <property type="match status" value="1"/>
</dbReference>
<keyword evidence="7 10" id="KW-0378">Hydrolase</keyword>
<evidence type="ECO:0000256" key="7">
    <source>
        <dbReference type="ARBA" id="ARBA00022801"/>
    </source>
</evidence>
<keyword evidence="4 10" id="KW-0479">Metal-binding</keyword>
<keyword evidence="9 10" id="KW-0234">DNA repair</keyword>
<evidence type="ECO:0000256" key="5">
    <source>
        <dbReference type="ARBA" id="ARBA00022759"/>
    </source>
</evidence>
<keyword evidence="3 10" id="KW-0540">Nuclease</keyword>
<comment type="cofactor">
    <cofactor evidence="10">
        <name>Mg(2+)</name>
        <dbReference type="ChEBI" id="CHEBI:18420"/>
    </cofactor>
</comment>
<evidence type="ECO:0000313" key="11">
    <source>
        <dbReference type="EMBL" id="OMQ19607.1"/>
    </source>
</evidence>
<protein>
    <recommendedName>
        <fullName evidence="10">Endonuclease V</fullName>
        <ecNumber evidence="10">3.1.21.7</ecNumber>
    </recommendedName>
    <alternativeName>
        <fullName evidence="10">Deoxyinosine 3'endonuclease</fullName>
    </alternativeName>
    <alternativeName>
        <fullName evidence="10">Deoxyribonuclease V</fullName>
        <shortName evidence="10">DNase V</shortName>
    </alternativeName>
</protein>
<dbReference type="NCBIfam" id="NF008629">
    <property type="entry name" value="PRK11617.1"/>
    <property type="match status" value="1"/>
</dbReference>
<evidence type="ECO:0000256" key="8">
    <source>
        <dbReference type="ARBA" id="ARBA00022842"/>
    </source>
</evidence>
<dbReference type="PANTHER" id="PTHR28511">
    <property type="entry name" value="ENDONUCLEASE V"/>
    <property type="match status" value="1"/>
</dbReference>
<keyword evidence="6 10" id="KW-0227">DNA damage</keyword>
<organism evidence="11 12">
    <name type="scientific">Serratia oryzae</name>
    <dbReference type="NCBI Taxonomy" id="2034155"/>
    <lineage>
        <taxon>Bacteria</taxon>
        <taxon>Pseudomonadati</taxon>
        <taxon>Pseudomonadota</taxon>
        <taxon>Gammaproteobacteria</taxon>
        <taxon>Enterobacterales</taxon>
        <taxon>Yersiniaceae</taxon>
        <taxon>Serratia</taxon>
    </lineage>
</organism>
<dbReference type="Gene3D" id="3.30.2170.10">
    <property type="entry name" value="archaeoglobus fulgidus dsm 4304 superfamily"/>
    <property type="match status" value="1"/>
</dbReference>
<dbReference type="Pfam" id="PF04493">
    <property type="entry name" value="Endonuclease_5"/>
    <property type="match status" value="1"/>
</dbReference>
<comment type="caution">
    <text evidence="11">The sequence shown here is derived from an EMBL/GenBank/DDBJ whole genome shotgun (WGS) entry which is preliminary data.</text>
</comment>
<evidence type="ECO:0000256" key="9">
    <source>
        <dbReference type="ARBA" id="ARBA00023204"/>
    </source>
</evidence>
<dbReference type="GO" id="GO:0043737">
    <property type="term" value="F:deoxyribonuclease V activity"/>
    <property type="evidence" value="ECO:0007669"/>
    <property type="project" value="UniProtKB-UniRule"/>
</dbReference>
<dbReference type="STRING" id="2034155.BMI79_21185"/>
<comment type="function">
    <text evidence="10">DNA repair enzyme involved in the repair of deaminated bases. Selectively cleaves double-stranded DNA at the second phosphodiester bond 3' to a deoxyinosine leaving behind the intact lesion on the nicked DNA.</text>
</comment>
<dbReference type="GO" id="GO:0005737">
    <property type="term" value="C:cytoplasm"/>
    <property type="evidence" value="ECO:0007669"/>
    <property type="project" value="UniProtKB-SubCell"/>
</dbReference>
<evidence type="ECO:0000256" key="6">
    <source>
        <dbReference type="ARBA" id="ARBA00022763"/>
    </source>
</evidence>
<keyword evidence="12" id="KW-1185">Reference proteome</keyword>
<sequence length="228" mass="25285">MIDTQALRVEQLQRAGDVIRHDDFLQNPPVFIAGADVGFEQEGAVTRAAIAILRYPSLQLVEYRVARIKTIMPYIPGFLSFRECPALLAAWEQLQQKPDLIFVDGHGISHPRRLGVASHFGLLVDVPTIGVAKQPLCGTFAPLDAAVGALAPLEDKGEQLGWVWRSKARCNPLFIATGHRVSTASALAWVQRCMAGYRLPEPTRWADAIASRRPAFVRWLQQHPEMST</sequence>
<dbReference type="GO" id="GO:0016891">
    <property type="term" value="F:RNA endonuclease activity producing 5'-phosphomonoesters, hydrolytic mechanism"/>
    <property type="evidence" value="ECO:0007669"/>
    <property type="project" value="TreeGrafter"/>
</dbReference>
<gene>
    <name evidence="10" type="primary">nfi</name>
    <name evidence="11" type="ORF">BMI79_21185</name>
</gene>
<keyword evidence="5 10" id="KW-0255">Endonuclease</keyword>
<evidence type="ECO:0000256" key="10">
    <source>
        <dbReference type="HAMAP-Rule" id="MF_00801"/>
    </source>
</evidence>
<evidence type="ECO:0000256" key="1">
    <source>
        <dbReference type="ARBA" id="ARBA00004496"/>
    </source>
</evidence>
<dbReference type="HAMAP" id="MF_00801">
    <property type="entry name" value="Endonuclease_5"/>
    <property type="match status" value="1"/>
</dbReference>
<comment type="similarity">
    <text evidence="10">Belongs to the endonuclease V family.</text>
</comment>
<feature type="binding site" evidence="10">
    <location>
        <position position="36"/>
    </location>
    <ligand>
        <name>Mg(2+)</name>
        <dbReference type="ChEBI" id="CHEBI:18420"/>
    </ligand>
</feature>
<evidence type="ECO:0000256" key="3">
    <source>
        <dbReference type="ARBA" id="ARBA00022722"/>
    </source>
</evidence>
<dbReference type="AlphaFoldDB" id="A0A1S8CE63"/>
<feature type="site" description="Interaction with target DNA" evidence="10">
    <location>
        <position position="74"/>
    </location>
</feature>
<evidence type="ECO:0000256" key="2">
    <source>
        <dbReference type="ARBA" id="ARBA00022490"/>
    </source>
</evidence>
<keyword evidence="8 10" id="KW-0460">Magnesium</keyword>
<keyword evidence="2 10" id="KW-0963">Cytoplasm</keyword>
<dbReference type="EMBL" id="MOXD01000019">
    <property type="protein sequence ID" value="OMQ19607.1"/>
    <property type="molecule type" value="Genomic_DNA"/>
</dbReference>
<dbReference type="InterPro" id="IPR007581">
    <property type="entry name" value="Endonuclease-V"/>
</dbReference>
<proteinExistence type="inferred from homology"/>
<dbReference type="EC" id="3.1.21.7" evidence="10"/>
<accession>A0A1S8CE63</accession>
<reference evidence="11 12" key="1">
    <citation type="submission" date="2016-11" db="EMBL/GenBank/DDBJ databases">
        <title>Rahnella oryzae sp. nov., isolated from rice root.</title>
        <authorList>
            <person name="Zhang X.-X."/>
            <person name="Zhang J."/>
        </authorList>
    </citation>
    <scope>NUCLEOTIDE SEQUENCE [LARGE SCALE GENOMIC DNA]</scope>
    <source>
        <strain evidence="11 12">J11-6</strain>
    </source>
</reference>
<feature type="binding site" evidence="10">
    <location>
        <position position="104"/>
    </location>
    <ligand>
        <name>Mg(2+)</name>
        <dbReference type="ChEBI" id="CHEBI:18420"/>
    </ligand>
</feature>
<dbReference type="OrthoDB" id="9790916at2"/>
<evidence type="ECO:0000313" key="12">
    <source>
        <dbReference type="Proteomes" id="UP000216021"/>
    </source>
</evidence>
<name>A0A1S8CE63_9GAMM</name>
<dbReference type="GO" id="GO:0006281">
    <property type="term" value="P:DNA repair"/>
    <property type="evidence" value="ECO:0007669"/>
    <property type="project" value="UniProtKB-UniRule"/>
</dbReference>
<comment type="subcellular location">
    <subcellularLocation>
        <location evidence="1 10">Cytoplasm</location>
    </subcellularLocation>
</comment>
<dbReference type="GO" id="GO:0003727">
    <property type="term" value="F:single-stranded RNA binding"/>
    <property type="evidence" value="ECO:0007669"/>
    <property type="project" value="TreeGrafter"/>
</dbReference>
<comment type="catalytic activity">
    <reaction evidence="10">
        <text>Endonucleolytic cleavage at apurinic or apyrimidinic sites to products with a 5'-phosphate.</text>
        <dbReference type="EC" id="3.1.21.7"/>
    </reaction>
</comment>
<dbReference type="PANTHER" id="PTHR28511:SF1">
    <property type="entry name" value="ENDONUCLEASE V"/>
    <property type="match status" value="1"/>
</dbReference>